<accession>X5E642</accession>
<feature type="domain" description="Transcription regulator PadR N-terminal" evidence="1">
    <location>
        <begin position="51"/>
        <end position="122"/>
    </location>
</feature>
<dbReference type="InterPro" id="IPR005149">
    <property type="entry name" value="Tscrpt_reg_PadR_N"/>
</dbReference>
<dbReference type="SUPFAM" id="SSF46785">
    <property type="entry name" value="Winged helix' DNA-binding domain"/>
    <property type="match status" value="1"/>
</dbReference>
<name>X5E642_9CORY</name>
<dbReference type="STRING" id="1404245.CGLY_02360"/>
<evidence type="ECO:0000259" key="1">
    <source>
        <dbReference type="Pfam" id="PF03551"/>
    </source>
</evidence>
<dbReference type="eggNOG" id="COG1695">
    <property type="taxonomic scope" value="Bacteria"/>
</dbReference>
<dbReference type="Gene3D" id="1.10.10.10">
    <property type="entry name" value="Winged helix-like DNA-binding domain superfamily/Winged helix DNA-binding domain"/>
    <property type="match status" value="1"/>
</dbReference>
<proteinExistence type="predicted"/>
<dbReference type="OrthoDB" id="1683430at2"/>
<protein>
    <submittedName>
        <fullName evidence="2">Putative transcriptional regulator, PadR-family</fullName>
    </submittedName>
</protein>
<dbReference type="KEGG" id="cgy:CGLY_02360"/>
<dbReference type="PANTHER" id="PTHR43252">
    <property type="entry name" value="TRANSCRIPTIONAL REGULATOR YQJI"/>
    <property type="match status" value="1"/>
</dbReference>
<dbReference type="Proteomes" id="UP000023703">
    <property type="component" value="Chromosome"/>
</dbReference>
<evidence type="ECO:0000313" key="2">
    <source>
        <dbReference type="EMBL" id="AHW62920.1"/>
    </source>
</evidence>
<dbReference type="PANTHER" id="PTHR43252:SF2">
    <property type="entry name" value="TRANSCRIPTION REGULATOR, PADR-LIKE FAMILY"/>
    <property type="match status" value="1"/>
</dbReference>
<dbReference type="EMBL" id="CP006842">
    <property type="protein sequence ID" value="AHW62920.1"/>
    <property type="molecule type" value="Genomic_DNA"/>
</dbReference>
<dbReference type="InterPro" id="IPR036390">
    <property type="entry name" value="WH_DNA-bd_sf"/>
</dbReference>
<evidence type="ECO:0000313" key="3">
    <source>
        <dbReference type="Proteomes" id="UP000023703"/>
    </source>
</evidence>
<dbReference type="InterPro" id="IPR036388">
    <property type="entry name" value="WH-like_DNA-bd_sf"/>
</dbReference>
<dbReference type="AlphaFoldDB" id="X5E642"/>
<reference evidence="2 3" key="1">
    <citation type="journal article" date="2015" name="Int. J. Syst. Evol. Microbiol.">
        <title>Revisiting Corynebacterium glyciniphilum (ex Kubota et al., 1972) sp. nov., nom. rev., isolated from putrefied banana.</title>
        <authorList>
            <person name="Al-Dilaimi A."/>
            <person name="Bednarz H."/>
            <person name="Lomker A."/>
            <person name="Niehaus K."/>
            <person name="Kalinowski J."/>
            <person name="Ruckert C."/>
        </authorList>
    </citation>
    <scope>NUCLEOTIDE SEQUENCE [LARGE SCALE GENOMIC DNA]</scope>
    <source>
        <strain evidence="2">AJ 3170</strain>
    </source>
</reference>
<organism evidence="2 3">
    <name type="scientific">Corynebacterium glyciniphilum AJ 3170</name>
    <dbReference type="NCBI Taxonomy" id="1404245"/>
    <lineage>
        <taxon>Bacteria</taxon>
        <taxon>Bacillati</taxon>
        <taxon>Actinomycetota</taxon>
        <taxon>Actinomycetes</taxon>
        <taxon>Mycobacteriales</taxon>
        <taxon>Corynebacteriaceae</taxon>
        <taxon>Corynebacterium</taxon>
    </lineage>
</organism>
<gene>
    <name evidence="2" type="ORF">CGLY_02360</name>
</gene>
<dbReference type="RefSeq" id="WP_052539512.1">
    <property type="nucleotide sequence ID" value="NZ_CP006842.1"/>
</dbReference>
<keyword evidence="3" id="KW-1185">Reference proteome</keyword>
<dbReference type="HOGENOM" id="CLU_063440_1_2_11"/>
<sequence length="203" mass="22213">MGYSHQNRYDGAPDPAALWNLLENVRGYLPLPSQATPQEQTRPRRSVHATVLEVLSDGPRHGGQVVREIADRHDAQDGHEPPGAADVYPELQLLVDEGLATVEESDGRRTYTLTEAGRAEATEVSEDETAPAPWDAFTRLFDGRGELPKSGVKLGQAVHQIALSGNEDQRRRATALLDETRRKIYAILAEDTRGDGADGVPED</sequence>
<dbReference type="Pfam" id="PF03551">
    <property type="entry name" value="PadR"/>
    <property type="match status" value="1"/>
</dbReference>